<dbReference type="GO" id="GO:0016020">
    <property type="term" value="C:membrane"/>
    <property type="evidence" value="ECO:0007669"/>
    <property type="project" value="UniProtKB-SubCell"/>
</dbReference>
<evidence type="ECO:0000256" key="1">
    <source>
        <dbReference type="ARBA" id="ARBA00004370"/>
    </source>
</evidence>
<dbReference type="Gene3D" id="1.20.1070.10">
    <property type="entry name" value="Rhodopsin 7-helix transmembrane proteins"/>
    <property type="match status" value="1"/>
</dbReference>
<feature type="transmembrane region" description="Helical" evidence="5">
    <location>
        <begin position="62"/>
        <end position="82"/>
    </location>
</feature>
<dbReference type="PROSITE" id="PS50262">
    <property type="entry name" value="G_PROTEIN_RECEP_F1_2"/>
    <property type="match status" value="1"/>
</dbReference>
<keyword evidence="2 5" id="KW-0812">Transmembrane</keyword>
<keyword evidence="7" id="KW-1185">Reference proteome</keyword>
<reference evidence="8" key="1">
    <citation type="submission" date="2022-11" db="UniProtKB">
        <authorList>
            <consortium name="WormBaseParasite"/>
        </authorList>
    </citation>
    <scope>IDENTIFICATION</scope>
</reference>
<evidence type="ECO:0000256" key="5">
    <source>
        <dbReference type="SAM" id="Phobius"/>
    </source>
</evidence>
<dbReference type="SUPFAM" id="SSF81321">
    <property type="entry name" value="Family A G protein-coupled receptor-like"/>
    <property type="match status" value="1"/>
</dbReference>
<dbReference type="Proteomes" id="UP000887577">
    <property type="component" value="Unplaced"/>
</dbReference>
<accession>A0A914YA36</accession>
<keyword evidence="4 5" id="KW-0472">Membrane</keyword>
<evidence type="ECO:0000313" key="8">
    <source>
        <dbReference type="WBParaSite" id="PSU_v2.g14382.t1"/>
    </source>
</evidence>
<evidence type="ECO:0000313" key="7">
    <source>
        <dbReference type="Proteomes" id="UP000887577"/>
    </source>
</evidence>
<dbReference type="PANTHER" id="PTHR47632">
    <property type="entry name" value="FMRFAMIDE PEPTIDE RECEPTOR FAMILY-RELATED"/>
    <property type="match status" value="1"/>
</dbReference>
<dbReference type="InterPro" id="IPR017452">
    <property type="entry name" value="GPCR_Rhodpsn_7TM"/>
</dbReference>
<keyword evidence="3 5" id="KW-1133">Transmembrane helix</keyword>
<organism evidence="7 8">
    <name type="scientific">Panagrolaimus superbus</name>
    <dbReference type="NCBI Taxonomy" id="310955"/>
    <lineage>
        <taxon>Eukaryota</taxon>
        <taxon>Metazoa</taxon>
        <taxon>Ecdysozoa</taxon>
        <taxon>Nematoda</taxon>
        <taxon>Chromadorea</taxon>
        <taxon>Rhabditida</taxon>
        <taxon>Tylenchina</taxon>
        <taxon>Panagrolaimomorpha</taxon>
        <taxon>Panagrolaimoidea</taxon>
        <taxon>Panagrolaimidae</taxon>
        <taxon>Panagrolaimus</taxon>
    </lineage>
</organism>
<feature type="transmembrane region" description="Helical" evidence="5">
    <location>
        <begin position="121"/>
        <end position="143"/>
    </location>
</feature>
<comment type="subcellular location">
    <subcellularLocation>
        <location evidence="1">Membrane</location>
    </subcellularLocation>
</comment>
<evidence type="ECO:0000256" key="3">
    <source>
        <dbReference type="ARBA" id="ARBA00022989"/>
    </source>
</evidence>
<feature type="domain" description="G-protein coupled receptors family 1 profile" evidence="6">
    <location>
        <begin position="27"/>
        <end position="235"/>
    </location>
</feature>
<name>A0A914YA36_9BILA</name>
<feature type="transmembrane region" description="Helical" evidence="5">
    <location>
        <begin position="193"/>
        <end position="213"/>
    </location>
</feature>
<evidence type="ECO:0000259" key="6">
    <source>
        <dbReference type="PROSITE" id="PS50262"/>
    </source>
</evidence>
<dbReference type="WBParaSite" id="PSU_v2.g14382.t1">
    <property type="protein sequence ID" value="PSU_v2.g14382.t1"/>
    <property type="gene ID" value="PSU_v2.g14382"/>
</dbReference>
<sequence length="235" mass="27155">MCADSFRTYSPFVNNFLSPLIPKLVPIAVIFQMCSVYITVLAAIDCYFSVSSFKIRHRWCQAKFATILVICTIIVIIAYNFISFFELQYSECFDPLERRIRYEICPTEFRTDFYVQVYKGYMYLVTMAILPCILLVGLCIGIFRNMQRRTWSDIFHADATNRFLLQNTLIRTYSIQTLMEKSKSRDQKSGSSPLMLVVVIILFLLCNSVSLIVNCLEILTGDTFAELNVSKFCVL</sequence>
<protein>
    <submittedName>
        <fullName evidence="8">G-protein coupled receptors family 1 profile domain-containing protein</fullName>
    </submittedName>
</protein>
<evidence type="ECO:0000256" key="4">
    <source>
        <dbReference type="ARBA" id="ARBA00023136"/>
    </source>
</evidence>
<feature type="transmembrane region" description="Helical" evidence="5">
    <location>
        <begin position="24"/>
        <end position="50"/>
    </location>
</feature>
<dbReference type="AlphaFoldDB" id="A0A914YA36"/>
<evidence type="ECO:0000256" key="2">
    <source>
        <dbReference type="ARBA" id="ARBA00022692"/>
    </source>
</evidence>
<proteinExistence type="predicted"/>
<dbReference type="PANTHER" id="PTHR47632:SF5">
    <property type="entry name" value="G-PROTEIN COUPLED RECEPTORS FAMILY 1 PROFILE DOMAIN-CONTAINING PROTEIN"/>
    <property type="match status" value="1"/>
</dbReference>
<dbReference type="InterPro" id="IPR053326">
    <property type="entry name" value="GPCR1-like"/>
</dbReference>